<dbReference type="AlphaFoldDB" id="A0A833MZF2"/>
<dbReference type="Gene3D" id="1.50.10.100">
    <property type="entry name" value="Chondroitin AC/alginate lyase"/>
    <property type="match status" value="1"/>
</dbReference>
<dbReference type="RefSeq" id="WP_152275781.1">
    <property type="nucleotide sequence ID" value="NZ_WEKV01000003.1"/>
</dbReference>
<reference evidence="4 5" key="1">
    <citation type="submission" date="2019-10" db="EMBL/GenBank/DDBJ databases">
        <title>Draft Genome Sequence of the Caffeine Degrading Methylotroph Methylorubrum populi PINKEL.</title>
        <authorList>
            <person name="Dawson S.C."/>
            <person name="Zhang X."/>
            <person name="Wright M.E."/>
            <person name="Sharma G."/>
            <person name="Langner J.T."/>
            <person name="Ditty J.L."/>
            <person name="Subuyuj G.A."/>
        </authorList>
    </citation>
    <scope>NUCLEOTIDE SEQUENCE [LARGE SCALE GENOMIC DNA]</scope>
    <source>
        <strain evidence="4 5">Pinkel</strain>
    </source>
</reference>
<evidence type="ECO:0000256" key="1">
    <source>
        <dbReference type="ARBA" id="ARBA00004196"/>
    </source>
</evidence>
<evidence type="ECO:0000256" key="2">
    <source>
        <dbReference type="SAM" id="MobiDB-lite"/>
    </source>
</evidence>
<organism evidence="4 5">
    <name type="scientific">Methylorubrum populi</name>
    <dbReference type="NCBI Taxonomy" id="223967"/>
    <lineage>
        <taxon>Bacteria</taxon>
        <taxon>Pseudomonadati</taxon>
        <taxon>Pseudomonadota</taxon>
        <taxon>Alphaproteobacteria</taxon>
        <taxon>Hyphomicrobiales</taxon>
        <taxon>Methylobacteriaceae</taxon>
        <taxon>Methylorubrum</taxon>
    </lineage>
</organism>
<evidence type="ECO:0000313" key="5">
    <source>
        <dbReference type="Proteomes" id="UP000469949"/>
    </source>
</evidence>
<dbReference type="Pfam" id="PF07940">
    <property type="entry name" value="Hepar_II_III_C"/>
    <property type="match status" value="1"/>
</dbReference>
<name>A0A833MZF2_9HYPH</name>
<dbReference type="EMBL" id="WEKV01000003">
    <property type="protein sequence ID" value="KAB7787429.1"/>
    <property type="molecule type" value="Genomic_DNA"/>
</dbReference>
<gene>
    <name evidence="4" type="ORF">F8B43_0363</name>
</gene>
<proteinExistence type="predicted"/>
<dbReference type="InterPro" id="IPR012480">
    <property type="entry name" value="Hepar_II_III_C"/>
</dbReference>
<protein>
    <recommendedName>
        <fullName evidence="3">Heparinase II/III-like C-terminal domain-containing protein</fullName>
    </recommendedName>
</protein>
<sequence>MDQIDERAGTEAPDQDGGAAGLRPAAFRYAGGAGPGGGEGLHRIAPNNRFARVGLSFARLRPGAWTCLQFGLAFGEDEAAALALDCAAAGFDFLTADGSSLDLDHVPGLARSLLDPQVAWIPGPALLGAASFRIAFRVPDQASGLVVTLRSWRNARDFTVADPVLRQGEPDRGPAPLRRRLGGKGLRFVYALPEDIALVLRGQIYAARADEHAARVRLVYRNGEGGDIVPPYAGAVSVPGLGAVINLSAQPQARRFTLTLRPPPGALSVELDFGVWEDAEAPPEVELIGLPELALEDAFRLESLCDDDVLDAPAFLARLADRLGLPEGVPASWLASPGASTAPILAPARELRSGPDRSARIEGDRVILSLAGLPDWTLPEMPDWREDPFRSVAWRLAYQSLSWLLPLAASPGDADHVRSIATAWSRANPWGQPADGLSLHPAALAPRGEVLARLSTEGDVTEGAVAARSELAAEAARHGFALAEIVGQNTLARALHGLQAAAALLAVARALPGFAFAPHWDTLARDSLTHGFDALLPEDGAFAEASPVRRLDLLSHGQAIAAALGETEPGPTIRRRTEAALPGLAGLLDPGGRLPPFGDAPADLDPAAWIARLAASDRDLVAERDTAPSPEARTAGMLAMRHDGMERGWGHFALTYAAQSPQGHRDCTSFTFATGSRRWVVEGGGAEGVEVGAARHHLLSARAHNVAIPDGREPVVGTGDVTARLALKGATALRLSTTVHGPDYAHTRLFLVLDDLSGMAVIDRFARAGRTIAFEGLLHLPTDALVALTGARRALAQQDGRRLDFVAVPLKGQAAGLDVTIGRNDRPHAMQGFCATGSGGLRPAPVLRYAFTGRDAVCGGLVLAPDAAAEQRLVRLLAEGEVGRLLEG</sequence>
<evidence type="ECO:0000259" key="3">
    <source>
        <dbReference type="Pfam" id="PF07940"/>
    </source>
</evidence>
<dbReference type="Proteomes" id="UP000469949">
    <property type="component" value="Unassembled WGS sequence"/>
</dbReference>
<feature type="domain" description="Heparinase II/III-like C-terminal" evidence="3">
    <location>
        <begin position="656"/>
        <end position="813"/>
    </location>
</feature>
<feature type="region of interest" description="Disordered" evidence="2">
    <location>
        <begin position="1"/>
        <end position="20"/>
    </location>
</feature>
<evidence type="ECO:0000313" key="4">
    <source>
        <dbReference type="EMBL" id="KAB7787429.1"/>
    </source>
</evidence>
<comment type="caution">
    <text evidence="4">The sequence shown here is derived from an EMBL/GenBank/DDBJ whole genome shotgun (WGS) entry which is preliminary data.</text>
</comment>
<comment type="subcellular location">
    <subcellularLocation>
        <location evidence="1">Cell envelope</location>
    </subcellularLocation>
</comment>
<dbReference type="Gene3D" id="2.70.98.70">
    <property type="match status" value="1"/>
</dbReference>
<dbReference type="GO" id="GO:0030313">
    <property type="term" value="C:cell envelope"/>
    <property type="evidence" value="ECO:0007669"/>
    <property type="project" value="UniProtKB-SubCell"/>
</dbReference>
<accession>A0A833MZF2</accession>
<dbReference type="InterPro" id="IPR008929">
    <property type="entry name" value="Chondroitin_lyas"/>
</dbReference>
<dbReference type="GO" id="GO:0016829">
    <property type="term" value="F:lyase activity"/>
    <property type="evidence" value="ECO:0007669"/>
    <property type="project" value="InterPro"/>
</dbReference>